<reference evidence="1 2" key="1">
    <citation type="submission" date="2021-06" db="EMBL/GenBank/DDBJ databases">
        <authorList>
            <person name="Palmer J.M."/>
        </authorList>
    </citation>
    <scope>NUCLEOTIDE SEQUENCE [LARGE SCALE GENOMIC DNA]</scope>
    <source>
        <strain evidence="2">if_2019</strain>
        <tissue evidence="1">Muscle</tissue>
    </source>
</reference>
<evidence type="ECO:0000313" key="2">
    <source>
        <dbReference type="Proteomes" id="UP001482620"/>
    </source>
</evidence>
<keyword evidence="2" id="KW-1185">Reference proteome</keyword>
<dbReference type="Proteomes" id="UP001482620">
    <property type="component" value="Unassembled WGS sequence"/>
</dbReference>
<name>A0ABV0SL40_9TELE</name>
<dbReference type="EMBL" id="JAHRIQ010001192">
    <property type="protein sequence ID" value="MEQ2221284.1"/>
    <property type="molecule type" value="Genomic_DNA"/>
</dbReference>
<protein>
    <submittedName>
        <fullName evidence="1">Uncharacterized protein</fullName>
    </submittedName>
</protein>
<proteinExistence type="predicted"/>
<accession>A0ABV0SL40</accession>
<gene>
    <name evidence="1" type="ORF">ILYODFUR_014238</name>
</gene>
<organism evidence="1 2">
    <name type="scientific">Ilyodon furcidens</name>
    <name type="common">goldbreast splitfin</name>
    <dbReference type="NCBI Taxonomy" id="33524"/>
    <lineage>
        <taxon>Eukaryota</taxon>
        <taxon>Metazoa</taxon>
        <taxon>Chordata</taxon>
        <taxon>Craniata</taxon>
        <taxon>Vertebrata</taxon>
        <taxon>Euteleostomi</taxon>
        <taxon>Actinopterygii</taxon>
        <taxon>Neopterygii</taxon>
        <taxon>Teleostei</taxon>
        <taxon>Neoteleostei</taxon>
        <taxon>Acanthomorphata</taxon>
        <taxon>Ovalentaria</taxon>
        <taxon>Atherinomorphae</taxon>
        <taxon>Cyprinodontiformes</taxon>
        <taxon>Goodeidae</taxon>
        <taxon>Ilyodon</taxon>
    </lineage>
</organism>
<comment type="caution">
    <text evidence="1">The sequence shown here is derived from an EMBL/GenBank/DDBJ whole genome shotgun (WGS) entry which is preliminary data.</text>
</comment>
<evidence type="ECO:0000313" key="1">
    <source>
        <dbReference type="EMBL" id="MEQ2221284.1"/>
    </source>
</evidence>
<sequence length="109" mass="12202">MHTQHLCGSRLEGRTDWEVSLSFECSVKFCLFEFGRYGDKEEEEEAGLSAAGFHHSWQPLLSFHGNAKQCSLLLFCPPSLYSCFLSLTPSLLPIFIAGRPPPYVSTAML</sequence>